<reference evidence="4 5" key="1">
    <citation type="submission" date="2019-08" db="EMBL/GenBank/DDBJ databases">
        <title>In-depth cultivation of the pig gut microbiome towards novel bacterial diversity and tailored functional studies.</title>
        <authorList>
            <person name="Wylensek D."/>
            <person name="Hitch T.C.A."/>
            <person name="Clavel T."/>
        </authorList>
    </citation>
    <scope>NUCLEOTIDE SEQUENCE [LARGE SCALE GENOMIC DNA]</scope>
    <source>
        <strain evidence="4 5">WCA-470BD-2E</strain>
    </source>
</reference>
<gene>
    <name evidence="4" type="ORF">FYJ61_08655</name>
</gene>
<accession>A0A844FQ35</accession>
<dbReference type="Pfam" id="PF05362">
    <property type="entry name" value="Lon_C"/>
    <property type="match status" value="1"/>
</dbReference>
<comment type="catalytic activity">
    <reaction evidence="1">
        <text>Hydrolysis of proteins in presence of ATP.</text>
        <dbReference type="EC" id="3.4.21.53"/>
    </reaction>
</comment>
<dbReference type="PANTHER" id="PTHR10046">
    <property type="entry name" value="ATP DEPENDENT LON PROTEASE FAMILY MEMBER"/>
    <property type="match status" value="1"/>
</dbReference>
<evidence type="ECO:0000256" key="2">
    <source>
        <dbReference type="SAM" id="Phobius"/>
    </source>
</evidence>
<dbReference type="PROSITE" id="PS51786">
    <property type="entry name" value="LON_PROTEOLYTIC"/>
    <property type="match status" value="1"/>
</dbReference>
<evidence type="ECO:0000313" key="4">
    <source>
        <dbReference type="EMBL" id="MST80506.1"/>
    </source>
</evidence>
<sequence length="348" mass="38216">MAKTKHQQHQHTKWRKPLIGLGVVLLLAIIALIPTNYVIEAPGESFVVGDYLKTDGVKSPKNLYFVTVSERRAVLGDYLWSFTQPFEDRMTLEEATGGATTEQYEQLQEWYMQTSQQTAIYYAAKKAGRHPKLKYQGVYVMSVQKSSSFKKKLLIGDTIVAANSRKFKSVKGFMAYLQKQKIGQQVTITVKRSGKEKTFTGKIVKVKGTGKPGIGISMVERVKVDVTPKTTISVGDVGGPSAGLMFSLACYQNFTKTNLTNGHKVAGTGTIDATGKVGIIGGVDKKVVSASKAGAEVFFAPTDQTGVKKSQTNYAVAKRTAKKIHTKMKIVPVATFDDALKYLKQHYK</sequence>
<keyword evidence="2" id="KW-0472">Membrane</keyword>
<dbReference type="SUPFAM" id="SSF54211">
    <property type="entry name" value="Ribosomal protein S5 domain 2-like"/>
    <property type="match status" value="1"/>
</dbReference>
<dbReference type="RefSeq" id="WP_154487389.1">
    <property type="nucleotide sequence ID" value="NZ_JAQYBB010000068.1"/>
</dbReference>
<keyword evidence="1" id="KW-0645">Protease</keyword>
<dbReference type="GO" id="GO:0005524">
    <property type="term" value="F:ATP binding"/>
    <property type="evidence" value="ECO:0007669"/>
    <property type="project" value="InterPro"/>
</dbReference>
<dbReference type="SUPFAM" id="SSF50156">
    <property type="entry name" value="PDZ domain-like"/>
    <property type="match status" value="1"/>
</dbReference>
<evidence type="ECO:0000259" key="3">
    <source>
        <dbReference type="PROSITE" id="PS51786"/>
    </source>
</evidence>
<name>A0A844FQ35_9LACO</name>
<feature type="transmembrane region" description="Helical" evidence="2">
    <location>
        <begin position="21"/>
        <end position="39"/>
    </location>
</feature>
<dbReference type="Pfam" id="PF13180">
    <property type="entry name" value="PDZ_2"/>
    <property type="match status" value="1"/>
</dbReference>
<protein>
    <recommendedName>
        <fullName evidence="1">endopeptidase La</fullName>
        <ecNumber evidence="1">3.4.21.53</ecNumber>
    </recommendedName>
</protein>
<dbReference type="InterPro" id="IPR027065">
    <property type="entry name" value="Lon_Prtase"/>
</dbReference>
<evidence type="ECO:0000313" key="5">
    <source>
        <dbReference type="Proteomes" id="UP000452141"/>
    </source>
</evidence>
<dbReference type="GO" id="GO:0004252">
    <property type="term" value="F:serine-type endopeptidase activity"/>
    <property type="evidence" value="ECO:0007669"/>
    <property type="project" value="UniProtKB-UniRule"/>
</dbReference>
<dbReference type="NCBIfam" id="NF041438">
    <property type="entry name" value="SepM_fam_S16"/>
    <property type="match status" value="1"/>
</dbReference>
<keyword evidence="1" id="KW-0720">Serine protease</keyword>
<dbReference type="EC" id="3.4.21.53" evidence="1"/>
<keyword evidence="2" id="KW-1133">Transmembrane helix</keyword>
<dbReference type="Gene3D" id="3.30.230.10">
    <property type="match status" value="1"/>
</dbReference>
<dbReference type="EMBL" id="VUMW01000032">
    <property type="protein sequence ID" value="MST80506.1"/>
    <property type="molecule type" value="Genomic_DNA"/>
</dbReference>
<dbReference type="Proteomes" id="UP000452141">
    <property type="component" value="Unassembled WGS sequence"/>
</dbReference>
<dbReference type="InterPro" id="IPR036034">
    <property type="entry name" value="PDZ_sf"/>
</dbReference>
<keyword evidence="2" id="KW-0812">Transmembrane</keyword>
<dbReference type="AlphaFoldDB" id="A0A844FQ35"/>
<proteinExistence type="inferred from homology"/>
<dbReference type="GO" id="GO:0030163">
    <property type="term" value="P:protein catabolic process"/>
    <property type="evidence" value="ECO:0007669"/>
    <property type="project" value="InterPro"/>
</dbReference>
<keyword evidence="1" id="KW-0378">Hydrolase</keyword>
<dbReference type="InterPro" id="IPR014721">
    <property type="entry name" value="Ribsml_uS5_D2-typ_fold_subgr"/>
</dbReference>
<feature type="active site" evidence="1">
    <location>
        <position position="241"/>
    </location>
</feature>
<dbReference type="InterPro" id="IPR001478">
    <property type="entry name" value="PDZ"/>
</dbReference>
<dbReference type="InterPro" id="IPR008269">
    <property type="entry name" value="Lon_proteolytic"/>
</dbReference>
<dbReference type="GO" id="GO:0006508">
    <property type="term" value="P:proteolysis"/>
    <property type="evidence" value="ECO:0007669"/>
    <property type="project" value="UniProtKB-KW"/>
</dbReference>
<comment type="similarity">
    <text evidence="1">Belongs to the peptidase S16 family.</text>
</comment>
<evidence type="ECO:0000256" key="1">
    <source>
        <dbReference type="PROSITE-ProRule" id="PRU01122"/>
    </source>
</evidence>
<organism evidence="4 5">
    <name type="scientific">Lactobacillus equicursoris</name>
    <dbReference type="NCBI Taxonomy" id="420645"/>
    <lineage>
        <taxon>Bacteria</taxon>
        <taxon>Bacillati</taxon>
        <taxon>Bacillota</taxon>
        <taxon>Bacilli</taxon>
        <taxon>Lactobacillales</taxon>
        <taxon>Lactobacillaceae</taxon>
        <taxon>Lactobacillus</taxon>
    </lineage>
</organism>
<comment type="caution">
    <text evidence="4">The sequence shown here is derived from an EMBL/GenBank/DDBJ whole genome shotgun (WGS) entry which is preliminary data.</text>
</comment>
<dbReference type="GO" id="GO:0004176">
    <property type="term" value="F:ATP-dependent peptidase activity"/>
    <property type="evidence" value="ECO:0007669"/>
    <property type="project" value="UniProtKB-UniRule"/>
</dbReference>
<feature type="domain" description="Lon proteolytic" evidence="3">
    <location>
        <begin position="200"/>
        <end position="346"/>
    </location>
</feature>
<feature type="active site" evidence="1">
    <location>
        <position position="286"/>
    </location>
</feature>
<dbReference type="InterPro" id="IPR020568">
    <property type="entry name" value="Ribosomal_Su5_D2-typ_SF"/>
</dbReference>